<dbReference type="InterPro" id="IPR007890">
    <property type="entry name" value="CHASE2"/>
</dbReference>
<evidence type="ECO:0000256" key="2">
    <source>
        <dbReference type="ARBA" id="ARBA00005381"/>
    </source>
</evidence>
<dbReference type="CDD" id="cd07302">
    <property type="entry name" value="CHD"/>
    <property type="match status" value="1"/>
</dbReference>
<keyword evidence="4 7" id="KW-0812">Transmembrane</keyword>
<keyword evidence="6 7" id="KW-0472">Membrane</keyword>
<reference evidence="9 10" key="1">
    <citation type="submission" date="2018-01" db="EMBL/GenBank/DDBJ databases">
        <title>Metagenomic assembled genomes from two thermal pools in the Uzon Caldera, Kamchatka, Russia.</title>
        <authorList>
            <person name="Wilkins L."/>
            <person name="Ettinger C."/>
        </authorList>
    </citation>
    <scope>NUCLEOTIDE SEQUENCE [LARGE SCALE GENOMIC DNA]</scope>
    <source>
        <strain evidence="9">ZAV-05</strain>
    </source>
</reference>
<dbReference type="InterPro" id="IPR029787">
    <property type="entry name" value="Nucleotide_cyclase"/>
</dbReference>
<dbReference type="GO" id="GO:0006171">
    <property type="term" value="P:cAMP biosynthetic process"/>
    <property type="evidence" value="ECO:0007669"/>
    <property type="project" value="TreeGrafter"/>
</dbReference>
<dbReference type="Pfam" id="PF05226">
    <property type="entry name" value="CHASE2"/>
    <property type="match status" value="1"/>
</dbReference>
<keyword evidence="3" id="KW-1003">Cell membrane</keyword>
<dbReference type="SUPFAM" id="SSF55073">
    <property type="entry name" value="Nucleotide cyclase"/>
    <property type="match status" value="1"/>
</dbReference>
<dbReference type="InterPro" id="IPR001054">
    <property type="entry name" value="A/G_cyclase"/>
</dbReference>
<comment type="subcellular location">
    <subcellularLocation>
        <location evidence="1">Cell envelope</location>
    </subcellularLocation>
</comment>
<evidence type="ECO:0000256" key="3">
    <source>
        <dbReference type="ARBA" id="ARBA00022475"/>
    </source>
</evidence>
<dbReference type="EMBL" id="PNIN01000025">
    <property type="protein sequence ID" value="PMP72224.1"/>
    <property type="molecule type" value="Genomic_DNA"/>
</dbReference>
<dbReference type="GO" id="GO:0035556">
    <property type="term" value="P:intracellular signal transduction"/>
    <property type="evidence" value="ECO:0007669"/>
    <property type="project" value="InterPro"/>
</dbReference>
<dbReference type="GO" id="GO:0030313">
    <property type="term" value="C:cell envelope"/>
    <property type="evidence" value="ECO:0007669"/>
    <property type="project" value="UniProtKB-SubCell"/>
</dbReference>
<gene>
    <name evidence="9" type="ORF">C0187_01995</name>
</gene>
<comment type="similarity">
    <text evidence="2">Belongs to the adenylyl cyclase class-3 family.</text>
</comment>
<evidence type="ECO:0000256" key="5">
    <source>
        <dbReference type="ARBA" id="ARBA00022989"/>
    </source>
</evidence>
<dbReference type="GO" id="GO:0004016">
    <property type="term" value="F:adenylate cyclase activity"/>
    <property type="evidence" value="ECO:0007669"/>
    <property type="project" value="UniProtKB-ARBA"/>
</dbReference>
<dbReference type="InterPro" id="IPR050697">
    <property type="entry name" value="Adenylyl/Guanylyl_Cyclase_3/4"/>
</dbReference>
<evidence type="ECO:0000259" key="8">
    <source>
        <dbReference type="PROSITE" id="PS50125"/>
    </source>
</evidence>
<organism evidence="9 10">
    <name type="scientific">Calditerrivibrio nitroreducens</name>
    <dbReference type="NCBI Taxonomy" id="477976"/>
    <lineage>
        <taxon>Bacteria</taxon>
        <taxon>Pseudomonadati</taxon>
        <taxon>Deferribacterota</taxon>
        <taxon>Deferribacteres</taxon>
        <taxon>Deferribacterales</taxon>
        <taxon>Calditerrivibrionaceae</taxon>
    </lineage>
</organism>
<dbReference type="PANTHER" id="PTHR43081:SF1">
    <property type="entry name" value="ADENYLATE CYCLASE, TERMINAL-DIFFERENTIATION SPECIFIC"/>
    <property type="match status" value="1"/>
</dbReference>
<comment type="caution">
    <text evidence="9">The sequence shown here is derived from an EMBL/GenBank/DDBJ whole genome shotgun (WGS) entry which is preliminary data.</text>
</comment>
<evidence type="ECO:0000256" key="1">
    <source>
        <dbReference type="ARBA" id="ARBA00004196"/>
    </source>
</evidence>
<dbReference type="AlphaFoldDB" id="A0A2J6WP99"/>
<evidence type="ECO:0000313" key="10">
    <source>
        <dbReference type="Proteomes" id="UP000242881"/>
    </source>
</evidence>
<evidence type="ECO:0000256" key="7">
    <source>
        <dbReference type="SAM" id="Phobius"/>
    </source>
</evidence>
<feature type="domain" description="Guanylate cyclase" evidence="8">
    <location>
        <begin position="440"/>
        <end position="572"/>
    </location>
</feature>
<dbReference type="Gene3D" id="3.30.70.1230">
    <property type="entry name" value="Nucleotide cyclase"/>
    <property type="match status" value="1"/>
</dbReference>
<feature type="transmembrane region" description="Helical" evidence="7">
    <location>
        <begin position="325"/>
        <end position="344"/>
    </location>
</feature>
<accession>A0A2J6WP99</accession>
<proteinExistence type="inferred from homology"/>
<dbReference type="PROSITE" id="PS50125">
    <property type="entry name" value="GUANYLATE_CYCLASE_2"/>
    <property type="match status" value="1"/>
</dbReference>
<feature type="transmembrane region" description="Helical" evidence="7">
    <location>
        <begin position="380"/>
        <end position="399"/>
    </location>
</feature>
<evidence type="ECO:0000313" key="9">
    <source>
        <dbReference type="EMBL" id="PMP72224.1"/>
    </source>
</evidence>
<dbReference type="Proteomes" id="UP000242881">
    <property type="component" value="Unassembled WGS sequence"/>
</dbReference>
<evidence type="ECO:0000256" key="6">
    <source>
        <dbReference type="ARBA" id="ARBA00023136"/>
    </source>
</evidence>
<dbReference type="SMART" id="SM01080">
    <property type="entry name" value="CHASE2"/>
    <property type="match status" value="1"/>
</dbReference>
<sequence>MKKFLIYRMLVAFGVIVILTSVFKYKISLVEKISNNITDSKFKIRSILNIKHEPDKRVVVVDVDEESINKLGRWPWDRKVIAGLIGKLNQATVVGLDIVFSESSNPESDRALTETIAKNGNVILGFFFRDNATQDIDESNLEKISEFSIFRVKMESNMAKVREFQFIEANIPEITDAGLASAFFSIEPDLDGLYRNYPMGYIYKGNLFPSMGFQLLRFYLNKDIEVILNDKGFKEFKLGDIKVSNRNYIRLNYYDNVEYVSAHKVLNGEIKEEYFKDKIVIIGITEVGVYDLRPTPVDPVTPGVSLHYTLVSNMLKSDYLTDKPLIDIILMIIFPVLVFGVTFIRRISLRLMVYILIIIMDLVFVNFMFIKYYIWLNESYHIFSILFTSIISELLLFFITDQKSLMIKKAFATYVSPEVVDIMLKDPERLKLGGENREVTVIFTDIRGFTTLSEKLKSEQVVYILNQLNTPLTKIIIEHGGMLDKYIGDAIMAIFNAPVDIEKHPDRACRAALEMYRKVEELSTKFQSEGLPPVKIGIGVNTGEATVGNIGSDIRFDYTAIGDSVNLASRLEGLNKYYKTHIIVSESTKSKTTEPFIFRNVDLVVVKGKTEPIAIYELMEDTETNRKITDLFSDAFSDYLKGEFSEAKYKFERIFREYEDGPSEVYMKRCEELANSGIDKTKWTGVYVAKDK</sequence>
<name>A0A2J6WP99_9BACT</name>
<dbReference type="PANTHER" id="PTHR43081">
    <property type="entry name" value="ADENYLATE CYCLASE, TERMINAL-DIFFERENTIATION SPECIFIC-RELATED"/>
    <property type="match status" value="1"/>
</dbReference>
<keyword evidence="5 7" id="KW-1133">Transmembrane helix</keyword>
<dbReference type="Pfam" id="PF00211">
    <property type="entry name" value="Guanylate_cyc"/>
    <property type="match status" value="1"/>
</dbReference>
<evidence type="ECO:0000256" key="4">
    <source>
        <dbReference type="ARBA" id="ARBA00022692"/>
    </source>
</evidence>
<protein>
    <recommendedName>
        <fullName evidence="8">Guanylate cyclase domain-containing protein</fullName>
    </recommendedName>
</protein>
<dbReference type="FunFam" id="3.30.70.1230:FF:000016">
    <property type="entry name" value="Adenylate/guanylate cyclase domain-containing protein"/>
    <property type="match status" value="1"/>
</dbReference>
<dbReference type="SMART" id="SM00044">
    <property type="entry name" value="CYCc"/>
    <property type="match status" value="1"/>
</dbReference>
<feature type="transmembrane region" description="Helical" evidence="7">
    <location>
        <begin position="351"/>
        <end position="374"/>
    </location>
</feature>